<organism evidence="2 3">
    <name type="scientific">Marinomonas arctica</name>
    <dbReference type="NCBI Taxonomy" id="383750"/>
    <lineage>
        <taxon>Bacteria</taxon>
        <taxon>Pseudomonadati</taxon>
        <taxon>Pseudomonadota</taxon>
        <taxon>Gammaproteobacteria</taxon>
        <taxon>Oceanospirillales</taxon>
        <taxon>Oceanospirillaceae</taxon>
        <taxon>Marinomonas</taxon>
    </lineage>
</organism>
<dbReference type="Proteomes" id="UP000516370">
    <property type="component" value="Chromosome"/>
</dbReference>
<dbReference type="InterPro" id="IPR032871">
    <property type="entry name" value="AHH_dom_containing"/>
</dbReference>
<name>A0A7H1J533_9GAMM</name>
<dbReference type="RefSeq" id="WP_162623482.1">
    <property type="nucleotide sequence ID" value="NZ_BMLJ01000009.1"/>
</dbReference>
<evidence type="ECO:0000313" key="2">
    <source>
        <dbReference type="EMBL" id="QNT05599.1"/>
    </source>
</evidence>
<accession>A0A7H1J533</accession>
<dbReference type="KEGG" id="mard:IBG28_18390"/>
<feature type="compositionally biased region" description="Polar residues" evidence="1">
    <location>
        <begin position="575"/>
        <end position="588"/>
    </location>
</feature>
<dbReference type="AlphaFoldDB" id="A0A7H1J533"/>
<proteinExistence type="predicted"/>
<protein>
    <submittedName>
        <fullName evidence="2">AHH domain-containing protein</fullName>
    </submittedName>
</protein>
<feature type="region of interest" description="Disordered" evidence="1">
    <location>
        <begin position="569"/>
        <end position="600"/>
    </location>
</feature>
<sequence length="823" mass="91874">MAYRLISTPEHISSYELPMIEADIANLPEAVLRELADKGQSNQSLLNTLNTGQCLVVCEQPRVPLFLENKDREFGDPDWLLNPSASTQITSHLSHITYATEEKEPAIASGRTETSGAGLYTLHEEPVVAIPLSERIAKQRQERYKALDEADNKQYVQARFFYCANQGKQMKYGNWTGERQPVADVSWRLLQGEKEIASGVTDQSGEVYVDKLLNSNVCVLHYNLPQTAPQKITVKTNDCTYIQLPSFVLTHVYDDLENTPVPETPFNITLSNNTIISGKTDSKGQVVMGPLEADVTQVEFYPEDSEEEIDSSLKTLNQQLEDQLALYAEALAEDIVSEYAPSHMEPTAEETEEQARIEQIRTDFEKAVADKINELKQQAAEFDGQTWYQKTWDIALAAGEGGMNGVTEYLPDLGSFGELLDKMQLDVPPQVVIKALATGDVDELERAFQQWQARAGDDYAEASAQMEMVLILLKDSHVRETLLSLPQRFLEAAPTDALVAMTASQATQTGIDVTAVSGATAFGAALGGVAAPITGGVAVSATLGRKSAKIAEQISDTIMSLSEALVKKRNKRTDSINGHSKHSQTPNQGKEKDHEPKHCQWQDCKTKHDKTIKYVNNGRTTRRLGFNKQWENEQLQPWLSQGAGQALPAPFHDPKHDSWELGFKGFISPISRQRMKQSAANPSAGSPYPVQGHHLIPVSVFGSTQFKKLRKNIRLIGWDVNDPENGIFLPVLAPDILRHDLQIHRGPHPNDYHQAVELELEKITEKCLNYCKTGNQNQLKKQLNSLSEDIKEFIEDWDQKYLLRGDSMQIKKTLQKIQKGEEK</sequence>
<dbReference type="Pfam" id="PF14412">
    <property type="entry name" value="AHH"/>
    <property type="match status" value="1"/>
</dbReference>
<gene>
    <name evidence="2" type="ORF">IBG28_18390</name>
</gene>
<feature type="compositionally biased region" description="Basic and acidic residues" evidence="1">
    <location>
        <begin position="589"/>
        <end position="600"/>
    </location>
</feature>
<reference evidence="2 3" key="1">
    <citation type="submission" date="2020-09" db="EMBL/GenBank/DDBJ databases">
        <title>Complete genome sequence of an Arctic sea ice bacterium Marinomonas arctica BSI20414.</title>
        <authorList>
            <person name="Liao L."/>
            <person name="Chen B."/>
        </authorList>
    </citation>
    <scope>NUCLEOTIDE SEQUENCE [LARGE SCALE GENOMIC DNA]</scope>
    <source>
        <strain evidence="2 3">BSI20414</strain>
    </source>
</reference>
<keyword evidence="3" id="KW-1185">Reference proteome</keyword>
<dbReference type="EMBL" id="CP061081">
    <property type="protein sequence ID" value="QNT05599.1"/>
    <property type="molecule type" value="Genomic_DNA"/>
</dbReference>
<evidence type="ECO:0000313" key="3">
    <source>
        <dbReference type="Proteomes" id="UP000516370"/>
    </source>
</evidence>
<evidence type="ECO:0000256" key="1">
    <source>
        <dbReference type="SAM" id="MobiDB-lite"/>
    </source>
</evidence>